<gene>
    <name evidence="5" type="ORF">BMF97_09260</name>
</gene>
<dbReference type="AlphaFoldDB" id="A0A1V3U052"/>
<evidence type="ECO:0000256" key="2">
    <source>
        <dbReference type="ARBA" id="ARBA00023043"/>
    </source>
</evidence>
<protein>
    <submittedName>
        <fullName evidence="5">Uncharacterized protein</fullName>
    </submittedName>
</protein>
<evidence type="ECO:0000256" key="4">
    <source>
        <dbReference type="SAM" id="SignalP"/>
    </source>
</evidence>
<keyword evidence="1" id="KW-0677">Repeat</keyword>
<dbReference type="Pfam" id="PF13637">
    <property type="entry name" value="Ank_4"/>
    <property type="match status" value="1"/>
</dbReference>
<dbReference type="eggNOG" id="COG0666">
    <property type="taxonomic scope" value="Bacteria"/>
</dbReference>
<proteinExistence type="predicted"/>
<dbReference type="Proteomes" id="UP000188947">
    <property type="component" value="Unassembled WGS sequence"/>
</dbReference>
<evidence type="ECO:0000313" key="6">
    <source>
        <dbReference type="Proteomes" id="UP000188947"/>
    </source>
</evidence>
<dbReference type="SMART" id="SM00248">
    <property type="entry name" value="ANK"/>
    <property type="match status" value="9"/>
</dbReference>
<feature type="repeat" description="ANK" evidence="3">
    <location>
        <begin position="257"/>
        <end position="290"/>
    </location>
</feature>
<keyword evidence="4" id="KW-0732">Signal</keyword>
<dbReference type="KEGG" id="emg:BBD33_05150"/>
<feature type="repeat" description="ANK" evidence="3">
    <location>
        <begin position="401"/>
        <end position="433"/>
    </location>
</feature>
<feature type="repeat" description="ANK" evidence="3">
    <location>
        <begin position="89"/>
        <end position="121"/>
    </location>
</feature>
<reference evidence="5 6" key="1">
    <citation type="submission" date="2016-11" db="EMBL/GenBank/DDBJ databases">
        <title>Genome sequence and comparative genomic analysis of clinical strain Elizabethkingia meningoseptica 61421 PRCM.</title>
        <authorList>
            <person name="Wang M."/>
            <person name="Hu S."/>
            <person name="Cao L."/>
            <person name="Jiang T."/>
            <person name="Zhou Y."/>
            <person name="Ming D."/>
        </authorList>
    </citation>
    <scope>NUCLEOTIDE SEQUENCE [LARGE SCALE GENOMIC DNA]</scope>
    <source>
        <strain evidence="5 6">61421 PRCM</strain>
    </source>
</reference>
<dbReference type="Gene3D" id="1.25.40.20">
    <property type="entry name" value="Ankyrin repeat-containing domain"/>
    <property type="match status" value="2"/>
</dbReference>
<feature type="repeat" description="ANK" evidence="3">
    <location>
        <begin position="324"/>
        <end position="356"/>
    </location>
</feature>
<dbReference type="InterPro" id="IPR036770">
    <property type="entry name" value="Ankyrin_rpt-contain_sf"/>
</dbReference>
<keyword evidence="6" id="KW-1185">Reference proteome</keyword>
<dbReference type="GeneID" id="48543610"/>
<dbReference type="OrthoDB" id="2575953at2"/>
<feature type="signal peptide" evidence="4">
    <location>
        <begin position="1"/>
        <end position="18"/>
    </location>
</feature>
<dbReference type="PROSITE" id="PS50297">
    <property type="entry name" value="ANK_REP_REGION"/>
    <property type="match status" value="4"/>
</dbReference>
<sequence length="493" mass="53812">MKKILYSSLFLFSLFFNAQQNTLLNAEFWKAKPDVEKVKAEISKGNNPSEFNASTFDPVALSINNGAPLSTIKYLIEQKGNSVDKLTHDGRIYLHWAAMTGNKEVIEYLISKGSDVNKLDTKGLTPLTFTAYFGLDNAEIYDLFFKSGVNPKQKYKDGANIMLLAIGNDKDGSLQKLFTSKGLSVNDTDDKGYTTFDYAASFGNLDLLKALKAKNVKANDIALINAAQGTRKVTNGIEVFKYLVEDVKLKPTATSADGATALQIVARKPNQVEIINYLMSKGTDANKTDNEGNNALIAAAGGKDLNNVKAILPKIKNINVVNANGESALTNAVKSGSPEILAYLLDNKADVKVNDIKGNNLAYYLIQSYRPGPARGQKDEFTEKLELLKAKGLDLAAPQKDGSTLLHLAVAKNNMELLKKIASLNIDVNAVDKEKMTALHKAALIAKDDTILKYLVSAGAKKDIKTEFDETAYDMASENETLKNNKTAIDFLK</sequence>
<comment type="caution">
    <text evidence="5">The sequence shown here is derived from an EMBL/GenBank/DDBJ whole genome shotgun (WGS) entry which is preliminary data.</text>
</comment>
<dbReference type="SUPFAM" id="SSF48403">
    <property type="entry name" value="Ankyrin repeat"/>
    <property type="match status" value="2"/>
</dbReference>
<evidence type="ECO:0000256" key="3">
    <source>
        <dbReference type="PROSITE-ProRule" id="PRU00023"/>
    </source>
</evidence>
<dbReference type="InterPro" id="IPR002110">
    <property type="entry name" value="Ankyrin_rpt"/>
</dbReference>
<dbReference type="STRING" id="238.BBD35_06980"/>
<dbReference type="Pfam" id="PF12796">
    <property type="entry name" value="Ank_2"/>
    <property type="match status" value="3"/>
</dbReference>
<dbReference type="PANTHER" id="PTHR24198:SF165">
    <property type="entry name" value="ANKYRIN REPEAT-CONTAINING PROTEIN-RELATED"/>
    <property type="match status" value="1"/>
</dbReference>
<keyword evidence="2 3" id="KW-0040">ANK repeat</keyword>
<evidence type="ECO:0000256" key="1">
    <source>
        <dbReference type="ARBA" id="ARBA00022737"/>
    </source>
</evidence>
<dbReference type="PANTHER" id="PTHR24198">
    <property type="entry name" value="ANKYRIN REPEAT AND PROTEIN KINASE DOMAIN-CONTAINING PROTEIN"/>
    <property type="match status" value="1"/>
</dbReference>
<evidence type="ECO:0000313" key="5">
    <source>
        <dbReference type="EMBL" id="OOH95539.1"/>
    </source>
</evidence>
<dbReference type="EMBL" id="MPOG01000010">
    <property type="protein sequence ID" value="OOH95539.1"/>
    <property type="molecule type" value="Genomic_DNA"/>
</dbReference>
<feature type="chain" id="PRO_5010696768" evidence="4">
    <location>
        <begin position="19"/>
        <end position="493"/>
    </location>
</feature>
<name>A0A1V3U052_ELIME</name>
<accession>A0A1V3U052</accession>
<dbReference type="PROSITE" id="PS50088">
    <property type="entry name" value="ANK_REPEAT"/>
    <property type="match status" value="5"/>
</dbReference>
<organism evidence="5 6">
    <name type="scientific">Elizabethkingia meningoseptica</name>
    <name type="common">Chryseobacterium meningosepticum</name>
    <dbReference type="NCBI Taxonomy" id="238"/>
    <lineage>
        <taxon>Bacteria</taxon>
        <taxon>Pseudomonadati</taxon>
        <taxon>Bacteroidota</taxon>
        <taxon>Flavobacteriia</taxon>
        <taxon>Flavobacteriales</taxon>
        <taxon>Weeksellaceae</taxon>
        <taxon>Elizabethkingia</taxon>
    </lineage>
</organism>
<feature type="repeat" description="ANK" evidence="3">
    <location>
        <begin position="434"/>
        <end position="467"/>
    </location>
</feature>
<dbReference type="RefSeq" id="WP_016197792.1">
    <property type="nucleotide sequence ID" value="NZ_CP014338.1"/>
</dbReference>